<dbReference type="CDD" id="cd22823">
    <property type="entry name" value="Gal_Rha_Lectin"/>
    <property type="match status" value="1"/>
</dbReference>
<dbReference type="RefSeq" id="WP_261967192.1">
    <property type="nucleotide sequence ID" value="NZ_JAHHZF010000002.1"/>
</dbReference>
<proteinExistence type="predicted"/>
<keyword evidence="1" id="KW-0732">Signal</keyword>
<dbReference type="EMBL" id="JAHHZF010000002">
    <property type="protein sequence ID" value="MBT9288510.1"/>
    <property type="molecule type" value="Genomic_DNA"/>
</dbReference>
<accession>A0A947D063</accession>
<evidence type="ECO:0000313" key="3">
    <source>
        <dbReference type="Proteomes" id="UP000766595"/>
    </source>
</evidence>
<evidence type="ECO:0000256" key="1">
    <source>
        <dbReference type="SAM" id="SignalP"/>
    </source>
</evidence>
<protein>
    <submittedName>
        <fullName evidence="2">Uncharacterized protein</fullName>
    </submittedName>
</protein>
<organism evidence="2 3">
    <name type="scientific">Prosthecodimorpha staleyi</name>
    <dbReference type="NCBI Taxonomy" id="2840188"/>
    <lineage>
        <taxon>Bacteria</taxon>
        <taxon>Pseudomonadati</taxon>
        <taxon>Pseudomonadota</taxon>
        <taxon>Alphaproteobacteria</taxon>
        <taxon>Hyphomicrobiales</taxon>
        <taxon>Ancalomicrobiaceae</taxon>
        <taxon>Prosthecodimorpha</taxon>
    </lineage>
</organism>
<evidence type="ECO:0000313" key="2">
    <source>
        <dbReference type="EMBL" id="MBT9288510.1"/>
    </source>
</evidence>
<feature type="signal peptide" evidence="1">
    <location>
        <begin position="1"/>
        <end position="25"/>
    </location>
</feature>
<dbReference type="AlphaFoldDB" id="A0A947D063"/>
<sequence length="118" mass="12243">MLLRSLATAAAVIFGTHGLVGTASAMGNDPDQNVIRVISATYGASCGVAPGNATRDVAARCNGRLFCDYKVSYKVLGDPAYGCKKDFQVKYQCGRRGTFQGSAPGEAGYGTPVALICN</sequence>
<keyword evidence="3" id="KW-1185">Reference proteome</keyword>
<dbReference type="InterPro" id="IPR043159">
    <property type="entry name" value="Lectin_gal-bd_sf"/>
</dbReference>
<dbReference type="Proteomes" id="UP000766595">
    <property type="component" value="Unassembled WGS sequence"/>
</dbReference>
<reference evidence="2 3" key="1">
    <citation type="submission" date="2021-06" db="EMBL/GenBank/DDBJ databases">
        <authorList>
            <person name="Grouzdev D.S."/>
            <person name="Koziaeva V."/>
        </authorList>
    </citation>
    <scope>NUCLEOTIDE SEQUENCE [LARGE SCALE GENOMIC DNA]</scope>
    <source>
        <strain evidence="2 3">22</strain>
    </source>
</reference>
<feature type="chain" id="PRO_5037291811" evidence="1">
    <location>
        <begin position="26"/>
        <end position="118"/>
    </location>
</feature>
<dbReference type="Gene3D" id="2.60.120.740">
    <property type="match status" value="1"/>
</dbReference>
<name>A0A947D063_9HYPH</name>
<comment type="caution">
    <text evidence="2">The sequence shown here is derived from an EMBL/GenBank/DDBJ whole genome shotgun (WGS) entry which is preliminary data.</text>
</comment>
<gene>
    <name evidence="2" type="ORF">KL771_03560</name>
</gene>